<dbReference type="RefSeq" id="WP_145246298.1">
    <property type="nucleotide sequence ID" value="NZ_CP036278.1"/>
</dbReference>
<keyword evidence="3" id="KW-1185">Reference proteome</keyword>
<dbReference type="EMBL" id="CP036278">
    <property type="protein sequence ID" value="QDU55435.1"/>
    <property type="molecule type" value="Genomic_DNA"/>
</dbReference>
<dbReference type="InterPro" id="IPR035093">
    <property type="entry name" value="RelE/ParE_toxin_dom_sf"/>
</dbReference>
<dbReference type="SUPFAM" id="SSF143011">
    <property type="entry name" value="RelE-like"/>
    <property type="match status" value="1"/>
</dbReference>
<dbReference type="Pfam" id="PF05016">
    <property type="entry name" value="ParE_toxin"/>
    <property type="match status" value="1"/>
</dbReference>
<evidence type="ECO:0000313" key="2">
    <source>
        <dbReference type="EMBL" id="QDU55435.1"/>
    </source>
</evidence>
<dbReference type="AlphaFoldDB" id="A0A518AL22"/>
<dbReference type="InterPro" id="IPR007712">
    <property type="entry name" value="RelE/ParE_toxin"/>
</dbReference>
<gene>
    <name evidence="2" type="ORF">Pan181_16240</name>
</gene>
<reference evidence="2 3" key="1">
    <citation type="submission" date="2019-02" db="EMBL/GenBank/DDBJ databases">
        <title>Deep-cultivation of Planctomycetes and their phenomic and genomic characterization uncovers novel biology.</title>
        <authorList>
            <person name="Wiegand S."/>
            <person name="Jogler M."/>
            <person name="Boedeker C."/>
            <person name="Pinto D."/>
            <person name="Vollmers J."/>
            <person name="Rivas-Marin E."/>
            <person name="Kohn T."/>
            <person name="Peeters S.H."/>
            <person name="Heuer A."/>
            <person name="Rast P."/>
            <person name="Oberbeckmann S."/>
            <person name="Bunk B."/>
            <person name="Jeske O."/>
            <person name="Meyerdierks A."/>
            <person name="Storesund J.E."/>
            <person name="Kallscheuer N."/>
            <person name="Luecker S."/>
            <person name="Lage O.M."/>
            <person name="Pohl T."/>
            <person name="Merkel B.J."/>
            <person name="Hornburger P."/>
            <person name="Mueller R.-W."/>
            <person name="Bruemmer F."/>
            <person name="Labrenz M."/>
            <person name="Spormann A.M."/>
            <person name="Op den Camp H."/>
            <person name="Overmann J."/>
            <person name="Amann R."/>
            <person name="Jetten M.S.M."/>
            <person name="Mascher T."/>
            <person name="Medema M.H."/>
            <person name="Devos D.P."/>
            <person name="Kaster A.-K."/>
            <person name="Ovreas L."/>
            <person name="Rohde M."/>
            <person name="Galperin M.Y."/>
            <person name="Jogler C."/>
        </authorList>
    </citation>
    <scope>NUCLEOTIDE SEQUENCE [LARGE SCALE GENOMIC DNA]</scope>
    <source>
        <strain evidence="2 3">Pan181</strain>
    </source>
</reference>
<organism evidence="2 3">
    <name type="scientific">Aeoliella mucimassa</name>
    <dbReference type="NCBI Taxonomy" id="2527972"/>
    <lineage>
        <taxon>Bacteria</taxon>
        <taxon>Pseudomonadati</taxon>
        <taxon>Planctomycetota</taxon>
        <taxon>Planctomycetia</taxon>
        <taxon>Pirellulales</taxon>
        <taxon>Lacipirellulaceae</taxon>
        <taxon>Aeoliella</taxon>
    </lineage>
</organism>
<accession>A0A518AL22</accession>
<dbReference type="Gene3D" id="3.30.2310.20">
    <property type="entry name" value="RelE-like"/>
    <property type="match status" value="1"/>
</dbReference>
<keyword evidence="1" id="KW-1277">Toxin-antitoxin system</keyword>
<dbReference type="KEGG" id="amuc:Pan181_16240"/>
<evidence type="ECO:0000313" key="3">
    <source>
        <dbReference type="Proteomes" id="UP000315750"/>
    </source>
</evidence>
<protein>
    <submittedName>
        <fullName evidence="2">Plasmid stabilization system protein</fullName>
    </submittedName>
</protein>
<dbReference type="OrthoDB" id="121831at2"/>
<proteinExistence type="predicted"/>
<evidence type="ECO:0000256" key="1">
    <source>
        <dbReference type="ARBA" id="ARBA00022649"/>
    </source>
</evidence>
<dbReference type="Proteomes" id="UP000315750">
    <property type="component" value="Chromosome"/>
</dbReference>
<name>A0A518AL22_9BACT</name>
<sequence>MADFRVLITDRASAQLHEIVEWIEQRAPETAQRWFKKTLTEITSLSIMPRRHSLARESIQLKMELREILVGKRKWRVLYTIRDQDVIVMCIRIGALGPVTAEDLSGD</sequence>